<evidence type="ECO:0000259" key="1">
    <source>
        <dbReference type="SMART" id="SM00460"/>
    </source>
</evidence>
<protein>
    <submittedName>
        <fullName evidence="2">Transglutaminase</fullName>
    </submittedName>
</protein>
<dbReference type="InterPro" id="IPR002931">
    <property type="entry name" value="Transglutaminase-like"/>
</dbReference>
<dbReference type="InterPro" id="IPR038765">
    <property type="entry name" value="Papain-like_cys_pep_sf"/>
</dbReference>
<gene>
    <name evidence="2" type="ORF">Maq22A_c07550</name>
</gene>
<proteinExistence type="predicted"/>
<accession>A0A0C6FQC8</accession>
<name>A0A0C6FQC8_9HYPH</name>
<dbReference type="RefSeq" id="WP_060846270.1">
    <property type="nucleotide sequence ID" value="NZ_AP014704.1"/>
</dbReference>
<reference evidence="3" key="2">
    <citation type="submission" date="2015-01" db="EMBL/GenBank/DDBJ databases">
        <title>Complete genome sequence of Methylobacterium aquaticum strain 22A.</title>
        <authorList>
            <person name="Tani A."/>
            <person name="Ogura Y."/>
            <person name="Hayashi T."/>
        </authorList>
    </citation>
    <scope>NUCLEOTIDE SEQUENCE [LARGE SCALE GENOMIC DNA]</scope>
    <source>
        <strain evidence="3">MA-22A</strain>
    </source>
</reference>
<dbReference type="PATRIC" id="fig|270351.10.peg.1437"/>
<dbReference type="Proteomes" id="UP000061432">
    <property type="component" value="Chromosome"/>
</dbReference>
<dbReference type="STRING" id="270351.Maq22A_c07550"/>
<reference evidence="2 3" key="1">
    <citation type="journal article" date="2015" name="Genome Announc.">
        <title>Complete Genome Sequence of Methylobacterium aquaticum Strain 22A, Isolated from Racomitrium japonicum Moss.</title>
        <authorList>
            <person name="Tani A."/>
            <person name="Ogura Y."/>
            <person name="Hayashi T."/>
            <person name="Kimbara K."/>
        </authorList>
    </citation>
    <scope>NUCLEOTIDE SEQUENCE [LARGE SCALE GENOMIC DNA]</scope>
    <source>
        <strain evidence="2 3">MA-22A</strain>
    </source>
</reference>
<feature type="domain" description="Transglutaminase-like" evidence="1">
    <location>
        <begin position="161"/>
        <end position="227"/>
    </location>
</feature>
<dbReference type="Gene3D" id="3.10.620.30">
    <property type="match status" value="1"/>
</dbReference>
<dbReference type="OrthoDB" id="5438043at2"/>
<dbReference type="Pfam" id="PF01841">
    <property type="entry name" value="Transglut_core"/>
    <property type="match status" value="1"/>
</dbReference>
<dbReference type="SUPFAM" id="SSF54001">
    <property type="entry name" value="Cysteine proteinases"/>
    <property type="match status" value="1"/>
</dbReference>
<dbReference type="EMBL" id="AP014704">
    <property type="protein sequence ID" value="BAQ44835.1"/>
    <property type="molecule type" value="Genomic_DNA"/>
</dbReference>
<evidence type="ECO:0000313" key="3">
    <source>
        <dbReference type="Proteomes" id="UP000061432"/>
    </source>
</evidence>
<sequence>MRIHVGCEMTYDFVQDTPVVTMLNVHASRFSDLERPDYLLTVPAVPLEGYRDTFGNWCNRLIAPAGRFTLKTDTVVRDHGNGDMTDTVARQEEVRGLPVDTLLYLLGSRYCETDRLSQTAWDLFGAMAPGWARVQAICDYVHDRIAFGYEHSRPTRTALEAFEERRGVCRDYAHLAIAFCRCLNIPARYCTGYVSDIGLPLPHAPGDFAAWMEVFLGGRWHTFDPRNNSSRIGRILIAYGRDAADVPLTLTFGPNTLVDFRVTTEEATPLTA</sequence>
<dbReference type="AlphaFoldDB" id="A0A0C6FQC8"/>
<dbReference type="KEGG" id="maqu:Maq22A_c07550"/>
<organism evidence="2 3">
    <name type="scientific">Methylobacterium aquaticum</name>
    <dbReference type="NCBI Taxonomy" id="270351"/>
    <lineage>
        <taxon>Bacteria</taxon>
        <taxon>Pseudomonadati</taxon>
        <taxon>Pseudomonadota</taxon>
        <taxon>Alphaproteobacteria</taxon>
        <taxon>Hyphomicrobiales</taxon>
        <taxon>Methylobacteriaceae</taxon>
        <taxon>Methylobacterium</taxon>
    </lineage>
</organism>
<dbReference type="PANTHER" id="PTHR33490">
    <property type="entry name" value="BLR5614 PROTEIN-RELATED"/>
    <property type="match status" value="1"/>
</dbReference>
<dbReference type="PANTHER" id="PTHR33490:SF12">
    <property type="entry name" value="BLL5557 PROTEIN"/>
    <property type="match status" value="1"/>
</dbReference>
<evidence type="ECO:0000313" key="2">
    <source>
        <dbReference type="EMBL" id="BAQ44835.1"/>
    </source>
</evidence>
<dbReference type="SMART" id="SM00460">
    <property type="entry name" value="TGc"/>
    <property type="match status" value="1"/>
</dbReference>
<dbReference type="Gene3D" id="2.60.40.2250">
    <property type="match status" value="1"/>
</dbReference>